<accession>A0ABN9T7T0</accession>
<name>A0ABN9T7T0_9DINO</name>
<comment type="caution">
    <text evidence="2">The sequence shown here is derived from an EMBL/GenBank/DDBJ whole genome shotgun (WGS) entry which is preliminary data.</text>
</comment>
<evidence type="ECO:0000256" key="1">
    <source>
        <dbReference type="SAM" id="MobiDB-lite"/>
    </source>
</evidence>
<keyword evidence="3" id="KW-1185">Reference proteome</keyword>
<dbReference type="Proteomes" id="UP001189429">
    <property type="component" value="Unassembled WGS sequence"/>
</dbReference>
<organism evidence="2 3">
    <name type="scientific">Prorocentrum cordatum</name>
    <dbReference type="NCBI Taxonomy" id="2364126"/>
    <lineage>
        <taxon>Eukaryota</taxon>
        <taxon>Sar</taxon>
        <taxon>Alveolata</taxon>
        <taxon>Dinophyceae</taxon>
        <taxon>Prorocentrales</taxon>
        <taxon>Prorocentraceae</taxon>
        <taxon>Prorocentrum</taxon>
    </lineage>
</organism>
<evidence type="ECO:0000313" key="2">
    <source>
        <dbReference type="EMBL" id="CAK0841117.1"/>
    </source>
</evidence>
<proteinExistence type="predicted"/>
<evidence type="ECO:0000313" key="3">
    <source>
        <dbReference type="Proteomes" id="UP001189429"/>
    </source>
</evidence>
<dbReference type="EMBL" id="CAUYUJ010014428">
    <property type="protein sequence ID" value="CAK0841117.1"/>
    <property type="molecule type" value="Genomic_DNA"/>
</dbReference>
<reference evidence="2" key="1">
    <citation type="submission" date="2023-10" db="EMBL/GenBank/DDBJ databases">
        <authorList>
            <person name="Chen Y."/>
            <person name="Shah S."/>
            <person name="Dougan E. K."/>
            <person name="Thang M."/>
            <person name="Chan C."/>
        </authorList>
    </citation>
    <scope>NUCLEOTIDE SEQUENCE [LARGE SCALE GENOMIC DNA]</scope>
</reference>
<feature type="region of interest" description="Disordered" evidence="1">
    <location>
        <begin position="70"/>
        <end position="96"/>
    </location>
</feature>
<gene>
    <name evidence="2" type="ORF">PCOR1329_LOCUS36404</name>
</gene>
<protein>
    <submittedName>
        <fullName evidence="2">Uncharacterized protein</fullName>
    </submittedName>
</protein>
<sequence length="379" mass="40051">MELNVARATLDVSSSELSGRVGLVLPVLQAGIENHEAAPIEHSRRNVASHYFGGSADFIAGASQSELNSIQRDQVGRGPLRRAETGGGPSRANARPQGAENLLPAVRDLSLHGLLAPRAIPATGDTVWHAKVLERFLAARPRMRPDAETFVPSAMRGTRCTCGTVTFSSVPVGAVVYKKGAQQQADALLGAHGVTLDAASFVHGVGCLRAAGAAAGADPRGRDRSPGGLGTFPIDADASVAAVCADPRGRIRSPGGLGTFPILAVTVADSVQKDGEACPGGMAAADDVDVYISERMEELRLWSPSAGSSSSFAFVRRRERLDYILERTTELEEWKASAASYADRRFIRQRKQFDLFGREALGAKDWGASDVSASDCKQS</sequence>